<dbReference type="InterPro" id="IPR036457">
    <property type="entry name" value="PPM-type-like_dom_sf"/>
</dbReference>
<dbReference type="AlphaFoldDB" id="A0A1J4JU67"/>
<comment type="caution">
    <text evidence="4">The sequence shown here is derived from an EMBL/GenBank/DDBJ whole genome shotgun (WGS) entry which is preliminary data.</text>
</comment>
<dbReference type="InterPro" id="IPR003591">
    <property type="entry name" value="Leu-rich_rpt_typical-subtyp"/>
</dbReference>
<dbReference type="Pfam" id="PF00481">
    <property type="entry name" value="PP2C"/>
    <property type="match status" value="1"/>
</dbReference>
<dbReference type="VEuPathDB" id="TrichDB:TRFO_30137"/>
<evidence type="ECO:0000313" key="4">
    <source>
        <dbReference type="EMBL" id="OHT02695.1"/>
    </source>
</evidence>
<dbReference type="Gene3D" id="3.80.10.10">
    <property type="entry name" value="Ribonuclease Inhibitor"/>
    <property type="match status" value="4"/>
</dbReference>
<keyword evidence="2" id="KW-0677">Repeat</keyword>
<dbReference type="InterPro" id="IPR025875">
    <property type="entry name" value="Leu-rich_rpt_4"/>
</dbReference>
<keyword evidence="5" id="KW-1185">Reference proteome</keyword>
<proteinExistence type="predicted"/>
<dbReference type="InterPro" id="IPR001611">
    <property type="entry name" value="Leu-rich_rpt"/>
</dbReference>
<dbReference type="SMART" id="SM00364">
    <property type="entry name" value="LRR_BAC"/>
    <property type="match status" value="15"/>
</dbReference>
<dbReference type="PROSITE" id="PS51746">
    <property type="entry name" value="PPM_2"/>
    <property type="match status" value="1"/>
</dbReference>
<dbReference type="GeneID" id="94841879"/>
<dbReference type="InterPro" id="IPR001932">
    <property type="entry name" value="PPM-type_phosphatase-like_dom"/>
</dbReference>
<evidence type="ECO:0000313" key="5">
    <source>
        <dbReference type="Proteomes" id="UP000179807"/>
    </source>
</evidence>
<dbReference type="RefSeq" id="XP_068355831.1">
    <property type="nucleotide sequence ID" value="XM_068507175.1"/>
</dbReference>
<dbReference type="PROSITE" id="PS51450">
    <property type="entry name" value="LRR"/>
    <property type="match status" value="5"/>
</dbReference>
<organism evidence="4 5">
    <name type="scientific">Tritrichomonas foetus</name>
    <dbReference type="NCBI Taxonomy" id="1144522"/>
    <lineage>
        <taxon>Eukaryota</taxon>
        <taxon>Metamonada</taxon>
        <taxon>Parabasalia</taxon>
        <taxon>Tritrichomonadida</taxon>
        <taxon>Tritrichomonadidae</taxon>
        <taxon>Tritrichomonas</taxon>
    </lineage>
</organism>
<reference evidence="4" key="1">
    <citation type="submission" date="2016-10" db="EMBL/GenBank/DDBJ databases">
        <authorList>
            <person name="Benchimol M."/>
            <person name="Almeida L.G."/>
            <person name="Vasconcelos A.T."/>
            <person name="Perreira-Neves A."/>
            <person name="Rosa I.A."/>
            <person name="Tasca T."/>
            <person name="Bogo M.R."/>
            <person name="de Souza W."/>
        </authorList>
    </citation>
    <scope>NUCLEOTIDE SEQUENCE [LARGE SCALE GENOMIC DNA]</scope>
    <source>
        <strain evidence="4">K</strain>
    </source>
</reference>
<keyword evidence="1" id="KW-0433">Leucine-rich repeat</keyword>
<protein>
    <recommendedName>
        <fullName evidence="3">PPM-type phosphatase domain-containing protein</fullName>
    </recommendedName>
</protein>
<dbReference type="SUPFAM" id="SSF81606">
    <property type="entry name" value="PP2C-like"/>
    <property type="match status" value="1"/>
</dbReference>
<dbReference type="Proteomes" id="UP000179807">
    <property type="component" value="Unassembled WGS sequence"/>
</dbReference>
<dbReference type="SMART" id="SM00369">
    <property type="entry name" value="LRR_TYP"/>
    <property type="match status" value="7"/>
</dbReference>
<dbReference type="OrthoDB" id="10264738at2759"/>
<evidence type="ECO:0000259" key="3">
    <source>
        <dbReference type="PROSITE" id="PS51746"/>
    </source>
</evidence>
<dbReference type="PANTHER" id="PTHR47114">
    <property type="match status" value="1"/>
</dbReference>
<dbReference type="Pfam" id="PF12799">
    <property type="entry name" value="LRR_4"/>
    <property type="match status" value="1"/>
</dbReference>
<dbReference type="Gene3D" id="3.60.40.10">
    <property type="entry name" value="PPM-type phosphatase domain"/>
    <property type="match status" value="1"/>
</dbReference>
<accession>A0A1J4JU67</accession>
<name>A0A1J4JU67_9EUKA</name>
<evidence type="ECO:0000256" key="1">
    <source>
        <dbReference type="ARBA" id="ARBA00022614"/>
    </source>
</evidence>
<evidence type="ECO:0000256" key="2">
    <source>
        <dbReference type="ARBA" id="ARBA00022737"/>
    </source>
</evidence>
<gene>
    <name evidence="4" type="ORF">TRFO_30137</name>
</gene>
<dbReference type="SUPFAM" id="SSF52058">
    <property type="entry name" value="L domain-like"/>
    <property type="match status" value="2"/>
</dbReference>
<dbReference type="SMART" id="SM00332">
    <property type="entry name" value="PP2Cc"/>
    <property type="match status" value="1"/>
</dbReference>
<dbReference type="Pfam" id="PF00560">
    <property type="entry name" value="LRR_1"/>
    <property type="match status" value="1"/>
</dbReference>
<dbReference type="InterPro" id="IPR032675">
    <property type="entry name" value="LRR_dom_sf"/>
</dbReference>
<sequence>MKEKFNENNFANYSNLFKSKIMFSDASIVLNLSRQDLTEVPDNLVIPQGVSRLNLSGNKIRHFCKIYNEIRAISLRNNDLAEIQKGDVLVSDLLSFSELHTLDLSENKIKIYDDLFKENKIIKNLILYNNKLEEVTISNQSINNLDLSMNSLKHFPQIIPYTLKSLKLNNNSIEEIHDSFPLLGELYIKMNGLKSIDHNVIFSSLQVLDISRNDVSELPNFEEFAPKIQKFFARCNFLTIFPNLPNTITHVNIHMNEIDELPNLSECFPHLIEFDMSYNQIKRLPMLPASLQFLHAEHNLISEVEPCSAKSLKSINLSSNLLTSFPCIKAHSLTEINYKSNQIREIDVKYISKNVTKLFLSNNFIADIPSSLFDLKCLQILRLCNNKIRTIPSNIKNSKLISLSLTLNPLEKLPVFPISLRKLYIGSCNLTELPSTLSSLDKLNELFASGNDLTDISIVESLHKLQILRVSRNQIVEFPLNLPSSITTLDISYNNIRELPKDMFFPNLIDFDFSYNSIQYIPDSFYSYVKNIYTLRGSNNCLAKKQIIDLRSLNKLRIVDFSGTMVPVRINNELHQIILNDPKRNQKNHSKINYVIRHKSVGYAEMKGIREKMEDSIIIHHSNELSVYAIFDGHCSGCPSKYSSFYFREEFIKKGKMSENFFKRTFSGIQKKLKQAKAFGGTTAAVVIIGDTKMMTAHIGDSRILVLSEDGSVILQTSDHKPDVRSEFDRIRKEGGFIENMRVGGRLAVARSLGDFSVIGVGCKPEIISHDLSPSDRWLIIGCDGFFDVLELETISMVCRDAKSPSMLAYDLRNLAYGCMSTDNISVVVIDLKEHNAR</sequence>
<dbReference type="PANTHER" id="PTHR47114:SF2">
    <property type="entry name" value="OLIGODENDROCYTE-MYELIN GLYCOPROTEIN"/>
    <property type="match status" value="1"/>
</dbReference>
<feature type="domain" description="PPM-type phosphatase" evidence="3">
    <location>
        <begin position="600"/>
        <end position="832"/>
    </location>
</feature>
<dbReference type="InterPro" id="IPR051071">
    <property type="entry name" value="LRR-bact_E3_ubiq_ligases"/>
</dbReference>
<dbReference type="EMBL" id="MLAK01000857">
    <property type="protein sequence ID" value="OHT02695.1"/>
    <property type="molecule type" value="Genomic_DNA"/>
</dbReference>
<dbReference type="CDD" id="cd00143">
    <property type="entry name" value="PP2Cc"/>
    <property type="match status" value="1"/>
</dbReference>